<feature type="domain" description="Reverse transcriptase" evidence="2">
    <location>
        <begin position="1"/>
        <end position="148"/>
    </location>
</feature>
<dbReference type="Gene3D" id="2.60.40.10">
    <property type="entry name" value="Immunoglobulins"/>
    <property type="match status" value="2"/>
</dbReference>
<evidence type="ECO:0000256" key="1">
    <source>
        <dbReference type="SAM" id="MobiDB-lite"/>
    </source>
</evidence>
<accession>A0A7R9CTX1</accession>
<reference evidence="3" key="1">
    <citation type="submission" date="2020-11" db="EMBL/GenBank/DDBJ databases">
        <authorList>
            <person name="Tran Van P."/>
        </authorList>
    </citation>
    <scope>NUCLEOTIDE SEQUENCE</scope>
</reference>
<feature type="region of interest" description="Disordered" evidence="1">
    <location>
        <begin position="324"/>
        <end position="352"/>
    </location>
</feature>
<dbReference type="PANTHER" id="PTHR46127:SF1">
    <property type="entry name" value="CILIA- AND FLAGELLA-ASSOCIATED PROTEIN 65"/>
    <property type="match status" value="1"/>
</dbReference>
<gene>
    <name evidence="3" type="ORF">TCEB3V08_LOCUS5998</name>
</gene>
<dbReference type="InterPro" id="IPR056305">
    <property type="entry name" value="Ig_CFAP65_10th"/>
</dbReference>
<organism evidence="3">
    <name type="scientific">Timema cristinae</name>
    <name type="common">Walking stick</name>
    <dbReference type="NCBI Taxonomy" id="61476"/>
    <lineage>
        <taxon>Eukaryota</taxon>
        <taxon>Metazoa</taxon>
        <taxon>Ecdysozoa</taxon>
        <taxon>Arthropoda</taxon>
        <taxon>Hexapoda</taxon>
        <taxon>Insecta</taxon>
        <taxon>Pterygota</taxon>
        <taxon>Neoptera</taxon>
        <taxon>Polyneoptera</taxon>
        <taxon>Phasmatodea</taxon>
        <taxon>Timematodea</taxon>
        <taxon>Timematoidea</taxon>
        <taxon>Timematidae</taxon>
        <taxon>Timema</taxon>
    </lineage>
</organism>
<name>A0A7R9CTX1_TIMCR</name>
<dbReference type="InterPro" id="IPR056344">
    <property type="entry name" value="Ig_CFAP65-like_9th"/>
</dbReference>
<dbReference type="InterPro" id="IPR058536">
    <property type="entry name" value="Ig_CFAP65_4th"/>
</dbReference>
<dbReference type="GO" id="GO:0005737">
    <property type="term" value="C:cytoplasm"/>
    <property type="evidence" value="ECO:0007669"/>
    <property type="project" value="UniProtKB-SubCell"/>
</dbReference>
<dbReference type="EMBL" id="OC318308">
    <property type="protein sequence ID" value="CAD7401425.1"/>
    <property type="molecule type" value="Genomic_DNA"/>
</dbReference>
<dbReference type="Pfam" id="PF24816">
    <property type="entry name" value="Ig_CFAP65__9th"/>
    <property type="match status" value="1"/>
</dbReference>
<dbReference type="Pfam" id="PF24291">
    <property type="entry name" value="Ig_CFAP65"/>
    <property type="match status" value="1"/>
</dbReference>
<dbReference type="Pfam" id="PF24507">
    <property type="entry name" value="Ig_CFAP65_4th"/>
    <property type="match status" value="1"/>
</dbReference>
<dbReference type="PANTHER" id="PTHR46127">
    <property type="entry name" value="CILIA- AND FLAGELLA-ASSOCIATED PROTEIN 65"/>
    <property type="match status" value="1"/>
</dbReference>
<protein>
    <recommendedName>
        <fullName evidence="2">Reverse transcriptase domain-containing protein</fullName>
    </recommendedName>
</protein>
<dbReference type="InterPro" id="IPR052614">
    <property type="entry name" value="CFAP65"/>
</dbReference>
<evidence type="ECO:0000259" key="2">
    <source>
        <dbReference type="PROSITE" id="PS50878"/>
    </source>
</evidence>
<dbReference type="InterPro" id="IPR013783">
    <property type="entry name" value="Ig-like_fold"/>
</dbReference>
<dbReference type="InterPro" id="IPR000477">
    <property type="entry name" value="RT_dom"/>
</dbReference>
<feature type="compositionally biased region" description="Polar residues" evidence="1">
    <location>
        <begin position="332"/>
        <end position="347"/>
    </location>
</feature>
<sequence length="1451" mass="165015">MVVGPVNVSYGMLTKLSSVSRQTLLEIFNSLWEEGNISYTVTIGQARSSHRTQRRGLPQVSVLSPLLYAVYSNYIDNSFLVDITTLQYVDDVVIYVRSCNLSEGAVQCFTVGHDVLWDVPVMLSIPDSGIKRVTHPIEQKLNALVVILCDSRSALESINGLSSVPSHPLIIQILEECASLRVRGYELEYQWIPSHTMTTILALFMTTVDYKSSVQTQTAMENVACSCNVVKDLLLSVTKDLPSLAIKTFYLNEKQVKHVVEQQVYKVQRETDTICDLDVYVVEPSQLTIPAGQSSNFKLQYLPKVPSTVDYDYFSIHDTNGLEKREFRKKPQSTPDQDLNSRQSSQTESDELDHAISNAGPQVSVAIKTIKFLCSIKKKAVHRIIELRNESDIVAHFQFDIDKKQTVFKIDKTIGVIEAHKYQYIRINFMPTSPGTYIKQIYCLVHYQHPVVIEAVGVCTTIKEVYAKGLNTVRYPNLQVLDDGYKSYISDKCHIARHNPPLTLSVTELDLGRGRIAEEMSVPQMFRVNSHIKTSVLLKWDIGMYRTDVAGVFRVSPQCATIPPYQSTVFEAYFEPPSPDLLYGIELEGRAYWVNIENTRRQQQTQLPVPIPLSLRMMGHSFPARSYGWMPQYQVSPQTVVLPPCIPPEPVYTTFLIKRFGHLPITFRLFPPNKTLYTVKPLQGLIEGEYQIVVVQMHPSPPNEGAHAEKWLLQFNGSSENEVRYYVGQTLVDFQETKETVPRFQWRREGGGLEHELGVGVAGKIIQCRNIPGYVCAQVLVTFLSYLAYPKMEIGYKNTVKFPPTYPGGEQQVEVPVRNLTRHCIRYSYQKYPKCSALKVDMCEGILCSNERAHHTWTFSPDMCGPHVFNVKFEVYAMQNGSHPMSSPVEIMVLCHGSCESVDLVALPNSINFGESKWGITKRQTFKLFNFGKSMVHYTLRLCRPSCEIENKRGDIVLDPWSGTLPSGAHHEVVVSVSPNLEGPHNYTVMYENRKTERSEETVTRRPQTRLVRIEYVCLFAKLRITDLKICGQGILFGKLALWKLMRINERNRTLKKPNIGCQFAYHIVTPPRWNRVLLKMTLGSRETVNYSLPQYPAGTRTVTVLILVKNLSGVVTTWDLQWYKECKCQTVVRARSLSLRTRDSVCPHRGLISMGPATGTLEPLQEQVLTLRVNYHLEGIHKLTYVLSLCHNRQMRLSTLLEVIKPTQLSLVIDVRWFTGIYIGDSDPVSEEYTLGTVTYHYLSCQVSQVIYIGDSDPVSENLHSMFQYVWVYNHSSQPLSYEVDTAPLHALNKVSFNCDVMVCQNPTGIVLPWSATPLFFKCKPIQFQKYQATIPVQLGEKTGSLQLMCEGTVNFDTHLLHARQNMPQTRRFTHPLKPVVASVDHIVLKPLLTHTCAKYIFFLENRADVDVYGYLWNTGESMRGRIHKFHDVTITKLARDLLIDACAQR</sequence>
<evidence type="ECO:0000313" key="3">
    <source>
        <dbReference type="EMBL" id="CAD7401425.1"/>
    </source>
</evidence>
<dbReference type="PROSITE" id="PS50878">
    <property type="entry name" value="RT_POL"/>
    <property type="match status" value="1"/>
</dbReference>
<proteinExistence type="predicted"/>
<dbReference type="GO" id="GO:0031514">
    <property type="term" value="C:motile cilium"/>
    <property type="evidence" value="ECO:0007669"/>
    <property type="project" value="UniProtKB-SubCell"/>
</dbReference>